<dbReference type="GO" id="GO:0004674">
    <property type="term" value="F:protein serine/threonine kinase activity"/>
    <property type="evidence" value="ECO:0007669"/>
    <property type="project" value="UniProtKB-KW"/>
</dbReference>
<evidence type="ECO:0000256" key="2">
    <source>
        <dbReference type="ARBA" id="ARBA00022527"/>
    </source>
</evidence>
<keyword evidence="3" id="KW-0808">Transferase</keyword>
<sequence>MPWTIFRRVGTDVQRVLWAQSGVLVRICGVWLVFCSNSSLAAITSSTPASGTRYSKNDDHIAQIIELLGEIPKSIAFSGKYPCEFINRKKLRHTNKLRYWPLESVLHDKYLIPLTRGTLL</sequence>
<dbReference type="AlphaFoldDB" id="A0A9P5NGY9"/>
<protein>
    <recommendedName>
        <fullName evidence="1">non-specific serine/threonine protein kinase</fullName>
        <ecNumber evidence="1">2.7.11.1</ecNumber>
    </recommendedName>
</protein>
<evidence type="ECO:0000256" key="3">
    <source>
        <dbReference type="ARBA" id="ARBA00022679"/>
    </source>
</evidence>
<comment type="catalytic activity">
    <reaction evidence="7">
        <text>L-threonyl-[protein] + ATP = O-phospho-L-threonyl-[protein] + ADP + H(+)</text>
        <dbReference type="Rhea" id="RHEA:46608"/>
        <dbReference type="Rhea" id="RHEA-COMP:11060"/>
        <dbReference type="Rhea" id="RHEA-COMP:11605"/>
        <dbReference type="ChEBI" id="CHEBI:15378"/>
        <dbReference type="ChEBI" id="CHEBI:30013"/>
        <dbReference type="ChEBI" id="CHEBI:30616"/>
        <dbReference type="ChEBI" id="CHEBI:61977"/>
        <dbReference type="ChEBI" id="CHEBI:456216"/>
        <dbReference type="EC" id="2.7.11.1"/>
    </reaction>
</comment>
<gene>
    <name evidence="9" type="ORF">CPB84DRAFT_1493021</name>
</gene>
<dbReference type="GO" id="GO:0005737">
    <property type="term" value="C:cytoplasm"/>
    <property type="evidence" value="ECO:0007669"/>
    <property type="project" value="TreeGrafter"/>
</dbReference>
<accession>A0A9P5NGY9</accession>
<keyword evidence="6" id="KW-0067">ATP-binding</keyword>
<organism evidence="9 10">
    <name type="scientific">Gymnopilus junonius</name>
    <name type="common">Spectacular rustgill mushroom</name>
    <name type="synonym">Gymnopilus spectabilis subsp. junonius</name>
    <dbReference type="NCBI Taxonomy" id="109634"/>
    <lineage>
        <taxon>Eukaryota</taxon>
        <taxon>Fungi</taxon>
        <taxon>Dikarya</taxon>
        <taxon>Basidiomycota</taxon>
        <taxon>Agaricomycotina</taxon>
        <taxon>Agaricomycetes</taxon>
        <taxon>Agaricomycetidae</taxon>
        <taxon>Agaricales</taxon>
        <taxon>Agaricineae</taxon>
        <taxon>Hymenogastraceae</taxon>
        <taxon>Gymnopilus</taxon>
    </lineage>
</organism>
<keyword evidence="10" id="KW-1185">Reference proteome</keyword>
<evidence type="ECO:0000256" key="5">
    <source>
        <dbReference type="ARBA" id="ARBA00022777"/>
    </source>
</evidence>
<evidence type="ECO:0000256" key="7">
    <source>
        <dbReference type="ARBA" id="ARBA00047899"/>
    </source>
</evidence>
<reference evidence="9" key="1">
    <citation type="submission" date="2020-11" db="EMBL/GenBank/DDBJ databases">
        <authorList>
            <consortium name="DOE Joint Genome Institute"/>
            <person name="Ahrendt S."/>
            <person name="Riley R."/>
            <person name="Andreopoulos W."/>
            <person name="LaButti K."/>
            <person name="Pangilinan J."/>
            <person name="Ruiz-duenas F.J."/>
            <person name="Barrasa J.M."/>
            <person name="Sanchez-Garcia M."/>
            <person name="Camarero S."/>
            <person name="Miyauchi S."/>
            <person name="Serrano A."/>
            <person name="Linde D."/>
            <person name="Babiker R."/>
            <person name="Drula E."/>
            <person name="Ayuso-Fernandez I."/>
            <person name="Pacheco R."/>
            <person name="Padilla G."/>
            <person name="Ferreira P."/>
            <person name="Barriuso J."/>
            <person name="Kellner H."/>
            <person name="Castanera R."/>
            <person name="Alfaro M."/>
            <person name="Ramirez L."/>
            <person name="Pisabarro A.G."/>
            <person name="Kuo A."/>
            <person name="Tritt A."/>
            <person name="Lipzen A."/>
            <person name="He G."/>
            <person name="Yan M."/>
            <person name="Ng V."/>
            <person name="Cullen D."/>
            <person name="Martin F."/>
            <person name="Rosso M.-N."/>
            <person name="Henrissat B."/>
            <person name="Hibbett D."/>
            <person name="Martinez A.T."/>
            <person name="Grigoriev I.V."/>
        </authorList>
    </citation>
    <scope>NUCLEOTIDE SEQUENCE</scope>
    <source>
        <strain evidence="9">AH 44721</strain>
    </source>
</reference>
<evidence type="ECO:0000256" key="1">
    <source>
        <dbReference type="ARBA" id="ARBA00012513"/>
    </source>
</evidence>
<dbReference type="InterPro" id="IPR051334">
    <property type="entry name" value="SRPK"/>
</dbReference>
<keyword evidence="2" id="KW-0723">Serine/threonine-protein kinase</keyword>
<evidence type="ECO:0000313" key="10">
    <source>
        <dbReference type="Proteomes" id="UP000724874"/>
    </source>
</evidence>
<proteinExistence type="predicted"/>
<keyword evidence="5" id="KW-0418">Kinase</keyword>
<comment type="caution">
    <text evidence="9">The sequence shown here is derived from an EMBL/GenBank/DDBJ whole genome shotgun (WGS) entry which is preliminary data.</text>
</comment>
<dbReference type="PANTHER" id="PTHR47634:SF9">
    <property type="entry name" value="PROTEIN KINASE DOMAIN-CONTAINING PROTEIN-RELATED"/>
    <property type="match status" value="1"/>
</dbReference>
<dbReference type="EC" id="2.7.11.1" evidence="1"/>
<name>A0A9P5NGY9_GYMJU</name>
<evidence type="ECO:0000256" key="8">
    <source>
        <dbReference type="ARBA" id="ARBA00048679"/>
    </source>
</evidence>
<evidence type="ECO:0000256" key="6">
    <source>
        <dbReference type="ARBA" id="ARBA00022840"/>
    </source>
</evidence>
<evidence type="ECO:0000256" key="4">
    <source>
        <dbReference type="ARBA" id="ARBA00022741"/>
    </source>
</evidence>
<dbReference type="GO" id="GO:0005524">
    <property type="term" value="F:ATP binding"/>
    <property type="evidence" value="ECO:0007669"/>
    <property type="project" value="UniProtKB-KW"/>
</dbReference>
<dbReference type="Proteomes" id="UP000724874">
    <property type="component" value="Unassembled WGS sequence"/>
</dbReference>
<dbReference type="EMBL" id="JADNYJ010000089">
    <property type="protein sequence ID" value="KAF8887667.1"/>
    <property type="molecule type" value="Genomic_DNA"/>
</dbReference>
<dbReference type="GO" id="GO:0050684">
    <property type="term" value="P:regulation of mRNA processing"/>
    <property type="evidence" value="ECO:0007669"/>
    <property type="project" value="TreeGrafter"/>
</dbReference>
<comment type="catalytic activity">
    <reaction evidence="8">
        <text>L-seryl-[protein] + ATP = O-phospho-L-seryl-[protein] + ADP + H(+)</text>
        <dbReference type="Rhea" id="RHEA:17989"/>
        <dbReference type="Rhea" id="RHEA-COMP:9863"/>
        <dbReference type="Rhea" id="RHEA-COMP:11604"/>
        <dbReference type="ChEBI" id="CHEBI:15378"/>
        <dbReference type="ChEBI" id="CHEBI:29999"/>
        <dbReference type="ChEBI" id="CHEBI:30616"/>
        <dbReference type="ChEBI" id="CHEBI:83421"/>
        <dbReference type="ChEBI" id="CHEBI:456216"/>
        <dbReference type="EC" id="2.7.11.1"/>
    </reaction>
</comment>
<dbReference type="GO" id="GO:0005634">
    <property type="term" value="C:nucleus"/>
    <property type="evidence" value="ECO:0007669"/>
    <property type="project" value="TreeGrafter"/>
</dbReference>
<dbReference type="Gene3D" id="1.10.510.10">
    <property type="entry name" value="Transferase(Phosphotransferase) domain 1"/>
    <property type="match status" value="1"/>
</dbReference>
<evidence type="ECO:0000313" key="9">
    <source>
        <dbReference type="EMBL" id="KAF8887667.1"/>
    </source>
</evidence>
<keyword evidence="4" id="KW-0547">Nucleotide-binding</keyword>
<dbReference type="PANTHER" id="PTHR47634">
    <property type="entry name" value="PROTEIN KINASE DOMAIN-CONTAINING PROTEIN-RELATED"/>
    <property type="match status" value="1"/>
</dbReference>
<dbReference type="OrthoDB" id="2649at2759"/>
<dbReference type="GO" id="GO:0000245">
    <property type="term" value="P:spliceosomal complex assembly"/>
    <property type="evidence" value="ECO:0007669"/>
    <property type="project" value="TreeGrafter"/>
</dbReference>